<feature type="compositionally biased region" description="Gly residues" evidence="5">
    <location>
        <begin position="333"/>
        <end position="342"/>
    </location>
</feature>
<evidence type="ECO:0000256" key="6">
    <source>
        <dbReference type="SAM" id="Phobius"/>
    </source>
</evidence>
<dbReference type="GO" id="GO:0016671">
    <property type="term" value="F:oxidoreductase activity, acting on a sulfur group of donors, disulfide as acceptor"/>
    <property type="evidence" value="ECO:0007669"/>
    <property type="project" value="InterPro"/>
</dbReference>
<evidence type="ECO:0000256" key="1">
    <source>
        <dbReference type="ARBA" id="ARBA00004613"/>
    </source>
</evidence>
<feature type="compositionally biased region" description="Low complexity" evidence="5">
    <location>
        <begin position="320"/>
        <end position="332"/>
    </location>
</feature>
<keyword evidence="6" id="KW-1133">Transmembrane helix</keyword>
<dbReference type="STRING" id="1802200.A2812_03120"/>
<reference evidence="7 8" key="1">
    <citation type="journal article" date="2016" name="Nat. Commun.">
        <title>Thousands of microbial genomes shed light on interconnected biogeochemical processes in an aquifer system.</title>
        <authorList>
            <person name="Anantharaman K."/>
            <person name="Brown C.T."/>
            <person name="Hug L.A."/>
            <person name="Sharon I."/>
            <person name="Castelle C.J."/>
            <person name="Probst A.J."/>
            <person name="Thomas B.C."/>
            <person name="Singh A."/>
            <person name="Wilkins M.J."/>
            <person name="Karaoz U."/>
            <person name="Brodie E.L."/>
            <person name="Williams K.H."/>
            <person name="Hubbard S.S."/>
            <person name="Banfield J.F."/>
        </authorList>
    </citation>
    <scope>NUCLEOTIDE SEQUENCE [LARGE SCALE GENOMIC DNA]</scope>
</reference>
<sequence>MKNIISALKKLNKNTIITAIAIVGVIVTGALIVKPNFSFPSLIGSGASAKETAQKSVDYINSNGLSQTPATLSGEVSEQSGLIKFKIKMGSNEFDSYATKDGKLLFPQAFNMDDKKTETANNQPSNEQRQQAAASVTKSDSPVLESYIVSRCPYGLQMQRAMSEAVKSMPDLAKYMKVMYIGSVTSDGKNITAMHGEAEAKENLRQICIREEQPVKYWNYAACQMKSAGQEVACEKSTGVDSSKLNSCMSDSSRGVAYAKKDFEGQNKYNVTGSPTMILGNAVISENSFGGRSADGVKSMICAGFNTPPSFCSTKLSPDSAATSFSESTTSGSGTGNSGAGGSNCAPAQ</sequence>
<accession>A0A1G2HK53</accession>
<dbReference type="Proteomes" id="UP000177190">
    <property type="component" value="Unassembled WGS sequence"/>
</dbReference>
<keyword evidence="2" id="KW-0964">Secreted</keyword>
<dbReference type="PANTHER" id="PTHR13234:SF8">
    <property type="entry name" value="GAMMA-INTERFERON-INDUCIBLE LYSOSOMAL THIOL REDUCTASE"/>
    <property type="match status" value="1"/>
</dbReference>
<keyword evidence="4" id="KW-0325">Glycoprotein</keyword>
<evidence type="ECO:0000256" key="5">
    <source>
        <dbReference type="SAM" id="MobiDB-lite"/>
    </source>
</evidence>
<dbReference type="GO" id="GO:0005576">
    <property type="term" value="C:extracellular region"/>
    <property type="evidence" value="ECO:0007669"/>
    <property type="project" value="UniProtKB-SubCell"/>
</dbReference>
<dbReference type="EMBL" id="MHOM01000048">
    <property type="protein sequence ID" value="OGZ62866.1"/>
    <property type="molecule type" value="Genomic_DNA"/>
</dbReference>
<keyword evidence="6" id="KW-0472">Membrane</keyword>
<evidence type="ECO:0000256" key="3">
    <source>
        <dbReference type="ARBA" id="ARBA00022729"/>
    </source>
</evidence>
<keyword evidence="6" id="KW-0812">Transmembrane</keyword>
<feature type="region of interest" description="Disordered" evidence="5">
    <location>
        <begin position="115"/>
        <end position="137"/>
    </location>
</feature>
<dbReference type="AlphaFoldDB" id="A0A1G2HK53"/>
<protein>
    <recommendedName>
        <fullName evidence="9">Thioredoxin-like fold domain-containing protein</fullName>
    </recommendedName>
</protein>
<dbReference type="InterPro" id="IPR004911">
    <property type="entry name" value="Interferon-induced_GILT"/>
</dbReference>
<dbReference type="Gene3D" id="3.40.30.10">
    <property type="entry name" value="Glutaredoxin"/>
    <property type="match status" value="1"/>
</dbReference>
<gene>
    <name evidence="7" type="ORF">A2812_03120</name>
</gene>
<name>A0A1G2HK53_9BACT</name>
<evidence type="ECO:0000256" key="4">
    <source>
        <dbReference type="ARBA" id="ARBA00023180"/>
    </source>
</evidence>
<evidence type="ECO:0000256" key="2">
    <source>
        <dbReference type="ARBA" id="ARBA00022525"/>
    </source>
</evidence>
<comment type="subcellular location">
    <subcellularLocation>
        <location evidence="1">Secreted</location>
    </subcellularLocation>
</comment>
<feature type="region of interest" description="Disordered" evidence="5">
    <location>
        <begin position="318"/>
        <end position="349"/>
    </location>
</feature>
<feature type="transmembrane region" description="Helical" evidence="6">
    <location>
        <begin position="12"/>
        <end position="33"/>
    </location>
</feature>
<evidence type="ECO:0000313" key="7">
    <source>
        <dbReference type="EMBL" id="OGZ62866.1"/>
    </source>
</evidence>
<keyword evidence="3" id="KW-0732">Signal</keyword>
<evidence type="ECO:0000313" key="8">
    <source>
        <dbReference type="Proteomes" id="UP000177190"/>
    </source>
</evidence>
<proteinExistence type="predicted"/>
<dbReference type="InterPro" id="IPR036249">
    <property type="entry name" value="Thioredoxin-like_sf"/>
</dbReference>
<dbReference type="SUPFAM" id="SSF52833">
    <property type="entry name" value="Thioredoxin-like"/>
    <property type="match status" value="1"/>
</dbReference>
<feature type="compositionally biased region" description="Polar residues" evidence="5">
    <location>
        <begin position="119"/>
        <end position="137"/>
    </location>
</feature>
<dbReference type="PANTHER" id="PTHR13234">
    <property type="entry name" value="GAMMA-INTERFERON INDUCIBLE LYSOSOMAL THIOL REDUCTASE GILT"/>
    <property type="match status" value="1"/>
</dbReference>
<dbReference type="Pfam" id="PF03227">
    <property type="entry name" value="GILT"/>
    <property type="match status" value="1"/>
</dbReference>
<comment type="caution">
    <text evidence="7">The sequence shown here is derived from an EMBL/GenBank/DDBJ whole genome shotgun (WGS) entry which is preliminary data.</text>
</comment>
<evidence type="ECO:0008006" key="9">
    <source>
        <dbReference type="Google" id="ProtNLM"/>
    </source>
</evidence>
<organism evidence="7 8">
    <name type="scientific">Candidatus Staskawiczbacteria bacterium RIFCSPHIGHO2_01_FULL_36_16</name>
    <dbReference type="NCBI Taxonomy" id="1802200"/>
    <lineage>
        <taxon>Bacteria</taxon>
        <taxon>Candidatus Staskawicziibacteriota</taxon>
    </lineage>
</organism>